<proteinExistence type="predicted"/>
<dbReference type="Gene3D" id="3.40.50.12780">
    <property type="entry name" value="N-terminal domain of ligase-like"/>
    <property type="match status" value="1"/>
</dbReference>
<evidence type="ECO:0000256" key="1">
    <source>
        <dbReference type="ARBA" id="ARBA00022741"/>
    </source>
</evidence>
<accession>A0A5J4V3M9</accession>
<dbReference type="GO" id="GO:0004467">
    <property type="term" value="F:long-chain fatty acid-CoA ligase activity"/>
    <property type="evidence" value="ECO:0007669"/>
    <property type="project" value="TreeGrafter"/>
</dbReference>
<evidence type="ECO:0000313" key="4">
    <source>
        <dbReference type="EMBL" id="KAA6376635.1"/>
    </source>
</evidence>
<name>A0A5J4V3M9_9EUKA</name>
<keyword evidence="2" id="KW-0067">ATP-binding</keyword>
<gene>
    <name evidence="4" type="ORF">EZS28_027839</name>
</gene>
<comment type="caution">
    <text evidence="4">The sequence shown here is derived from an EMBL/GenBank/DDBJ whole genome shotgun (WGS) entry which is preliminary data.</text>
</comment>
<dbReference type="PANTHER" id="PTHR43272">
    <property type="entry name" value="LONG-CHAIN-FATTY-ACID--COA LIGASE"/>
    <property type="match status" value="1"/>
</dbReference>
<dbReference type="GO" id="GO:0005524">
    <property type="term" value="F:ATP binding"/>
    <property type="evidence" value="ECO:0007669"/>
    <property type="project" value="UniProtKB-KW"/>
</dbReference>
<dbReference type="AlphaFoldDB" id="A0A5J4V3M9"/>
<evidence type="ECO:0000259" key="3">
    <source>
        <dbReference type="Pfam" id="PF00501"/>
    </source>
</evidence>
<evidence type="ECO:0000313" key="5">
    <source>
        <dbReference type="Proteomes" id="UP000324800"/>
    </source>
</evidence>
<dbReference type="PANTHER" id="PTHR43272:SF33">
    <property type="entry name" value="AMP-BINDING DOMAIN-CONTAINING PROTEIN-RELATED"/>
    <property type="match status" value="1"/>
</dbReference>
<dbReference type="GO" id="GO:0016020">
    <property type="term" value="C:membrane"/>
    <property type="evidence" value="ECO:0007669"/>
    <property type="project" value="TreeGrafter"/>
</dbReference>
<dbReference type="EMBL" id="SNRW01010391">
    <property type="protein sequence ID" value="KAA6376635.1"/>
    <property type="molecule type" value="Genomic_DNA"/>
</dbReference>
<feature type="non-terminal residue" evidence="4">
    <location>
        <position position="400"/>
    </location>
</feature>
<dbReference type="Proteomes" id="UP000324800">
    <property type="component" value="Unassembled WGS sequence"/>
</dbReference>
<protein>
    <submittedName>
        <fullName evidence="4">Long-chain acyl-CoA synthetase</fullName>
    </submittedName>
</protein>
<dbReference type="InterPro" id="IPR042099">
    <property type="entry name" value="ANL_N_sf"/>
</dbReference>
<organism evidence="4 5">
    <name type="scientific">Streblomastix strix</name>
    <dbReference type="NCBI Taxonomy" id="222440"/>
    <lineage>
        <taxon>Eukaryota</taxon>
        <taxon>Metamonada</taxon>
        <taxon>Preaxostyla</taxon>
        <taxon>Oxymonadida</taxon>
        <taxon>Streblomastigidae</taxon>
        <taxon>Streblomastix</taxon>
    </lineage>
</organism>
<dbReference type="GO" id="GO:0005783">
    <property type="term" value="C:endoplasmic reticulum"/>
    <property type="evidence" value="ECO:0007669"/>
    <property type="project" value="TreeGrafter"/>
</dbReference>
<dbReference type="InterPro" id="IPR000873">
    <property type="entry name" value="AMP-dep_synth/lig_dom"/>
</dbReference>
<keyword evidence="1" id="KW-0547">Nucleotide-binding</keyword>
<reference evidence="4 5" key="1">
    <citation type="submission" date="2019-03" db="EMBL/GenBank/DDBJ databases">
        <title>Single cell metagenomics reveals metabolic interactions within the superorganism composed of flagellate Streblomastix strix and complex community of Bacteroidetes bacteria on its surface.</title>
        <authorList>
            <person name="Treitli S.C."/>
            <person name="Kolisko M."/>
            <person name="Husnik F."/>
            <person name="Keeling P."/>
            <person name="Hampl V."/>
        </authorList>
    </citation>
    <scope>NUCLEOTIDE SEQUENCE [LARGE SCALE GENOMIC DNA]</scope>
    <source>
        <strain evidence="4">ST1C</strain>
    </source>
</reference>
<sequence length="400" mass="44665">MFSVWQSKNQACFVLITEPANKEETGIYRRSGAEERFTGRLVPTNLTMRDIWVYANNHHPDNKSYGTPQTDGQGKVSYTWETYGESFKRIVKIAKASKVLFGLKKGDRVGVYGTNCADLARILGVCNVGAWISVSLYDAYGPKSAQFIMQDSEMQVVFCTPANFDAIVSIQKECPNLRYIVVFDKMTTIASSRDAKSELLKDISNQPAFQAETKEVLLPRISVDKNEDSGNGKADVYFLSDIEEFGIRFGSSLTGEDKYDWAENVELDSPTTDDLYSIIYTSGTTAQPKGAMLKHGTITLQLAAAYRNYLDTQPTDVHLSYLPLAHVLEYTLQVLCIYSGTSIAFYRGNPRTLTADAAVVKPTFFVGTPRVFERVRQAILSKVNDSPFYKKWIFNAAVSS</sequence>
<feature type="domain" description="AMP-dependent synthetase/ligase" evidence="3">
    <location>
        <begin position="77"/>
        <end position="378"/>
    </location>
</feature>
<dbReference type="Pfam" id="PF00501">
    <property type="entry name" value="AMP-binding"/>
    <property type="match status" value="1"/>
</dbReference>
<dbReference type="OrthoDB" id="1700726at2759"/>
<evidence type="ECO:0000256" key="2">
    <source>
        <dbReference type="ARBA" id="ARBA00022840"/>
    </source>
</evidence>
<dbReference type="SUPFAM" id="SSF56801">
    <property type="entry name" value="Acetyl-CoA synthetase-like"/>
    <property type="match status" value="1"/>
</dbReference>